<protein>
    <submittedName>
        <fullName evidence="5">Melibiose:sodium transporter MelB</fullName>
    </submittedName>
</protein>
<dbReference type="InterPro" id="IPR036259">
    <property type="entry name" value="MFS_trans_sf"/>
</dbReference>
<evidence type="ECO:0000313" key="5">
    <source>
        <dbReference type="EMBL" id="ROV57083.1"/>
    </source>
</evidence>
<dbReference type="CDD" id="cd17332">
    <property type="entry name" value="MFS_MelB_like"/>
    <property type="match status" value="1"/>
</dbReference>
<feature type="transmembrane region" description="Helical" evidence="4">
    <location>
        <begin position="112"/>
        <end position="138"/>
    </location>
</feature>
<dbReference type="PANTHER" id="PTHR11328:SF36">
    <property type="entry name" value="MELIBIOSE PERMEASE"/>
    <property type="match status" value="1"/>
</dbReference>
<feature type="transmembrane region" description="Helical" evidence="4">
    <location>
        <begin position="20"/>
        <end position="40"/>
    </location>
</feature>
<dbReference type="Pfam" id="PF13347">
    <property type="entry name" value="MFS_2"/>
    <property type="match status" value="1"/>
</dbReference>
<gene>
    <name evidence="5" type="primary">melB</name>
    <name evidence="5" type="ORF">EGH82_23220</name>
</gene>
<comment type="similarity">
    <text evidence="1">Belongs to the sodium:galactoside symporter (TC 2.A.2) family.</text>
</comment>
<keyword evidence="3" id="KW-0769">Symport</keyword>
<sequence>MKDTNIDNNIPLTMKISYGIGAFGKDITCGVVLLYAMFYFTDILGISPAFVGTLFLVARIWDAFNDPLMGILVDKTKSKFGRIKLWLLIGAVFNTVLIIAMFNAHWLEGTLLYVYICITYILWGMAFTAIEIPFWCILPNIAKTDQQKASLVIWPRSMISVAWLVIGSFFLVAVEYFGDGDQGKGFSIAASVAAVFFFITMMSLIVNFKETQAKTETQYSLKEFWAMIKSNDQLLIIFIALFFFFNIVGTVLYFAVYYFTYVVESQTLFATFMLVAGLAEVATQLTIPFVLKRISREALIKISYILPILGCAVLAYSSFFALHNVWLIALGSILVRAGHGFMLVLMIIMLTDCIDYGQLKTGKRAEGVVLAAMPMQFKLGNAVTGFIMGIVLTVSGYVPNVTQSPETIASMRFLFLAFPIIVAGISYFIYSRFYKLKGQYLVDMKAKLATTKDSEIATISEDDSKPGIPATN</sequence>
<dbReference type="GO" id="GO:0005886">
    <property type="term" value="C:plasma membrane"/>
    <property type="evidence" value="ECO:0007669"/>
    <property type="project" value="TreeGrafter"/>
</dbReference>
<dbReference type="GO" id="GO:0015293">
    <property type="term" value="F:symporter activity"/>
    <property type="evidence" value="ECO:0007669"/>
    <property type="project" value="UniProtKB-KW"/>
</dbReference>
<dbReference type="RefSeq" id="WP_123783895.1">
    <property type="nucleotide sequence ID" value="NZ_RKIK01000163.1"/>
</dbReference>
<dbReference type="PANTHER" id="PTHR11328">
    <property type="entry name" value="MAJOR FACILITATOR SUPERFAMILY DOMAIN-CONTAINING PROTEIN"/>
    <property type="match status" value="1"/>
</dbReference>
<dbReference type="SUPFAM" id="SSF103473">
    <property type="entry name" value="MFS general substrate transporter"/>
    <property type="match status" value="1"/>
</dbReference>
<comment type="caution">
    <text evidence="5">The sequence shown here is derived from an EMBL/GenBank/DDBJ whole genome shotgun (WGS) entry which is preliminary data.</text>
</comment>
<name>A0A3N3DRG6_9VIBR</name>
<dbReference type="Proteomes" id="UP000278792">
    <property type="component" value="Unassembled WGS sequence"/>
</dbReference>
<evidence type="ECO:0000256" key="4">
    <source>
        <dbReference type="SAM" id="Phobius"/>
    </source>
</evidence>
<evidence type="ECO:0000256" key="3">
    <source>
        <dbReference type="ARBA" id="ARBA00022847"/>
    </source>
</evidence>
<dbReference type="GO" id="GO:0006814">
    <property type="term" value="P:sodium ion transport"/>
    <property type="evidence" value="ECO:0007669"/>
    <property type="project" value="InterPro"/>
</dbReference>
<dbReference type="AlphaFoldDB" id="A0A3N3DRG6"/>
<dbReference type="NCBIfam" id="NF007749">
    <property type="entry name" value="PRK10429.1"/>
    <property type="match status" value="1"/>
</dbReference>
<feature type="transmembrane region" description="Helical" evidence="4">
    <location>
        <begin position="298"/>
        <end position="319"/>
    </location>
</feature>
<dbReference type="Gene3D" id="1.20.1250.20">
    <property type="entry name" value="MFS general substrate transporter like domains"/>
    <property type="match status" value="2"/>
</dbReference>
<feature type="transmembrane region" description="Helical" evidence="4">
    <location>
        <begin position="46"/>
        <end position="64"/>
    </location>
</feature>
<feature type="transmembrane region" description="Helical" evidence="4">
    <location>
        <begin position="234"/>
        <end position="256"/>
    </location>
</feature>
<accession>A0A3N3DRG6</accession>
<dbReference type="GO" id="GO:0008643">
    <property type="term" value="P:carbohydrate transport"/>
    <property type="evidence" value="ECO:0007669"/>
    <property type="project" value="InterPro"/>
</dbReference>
<feature type="transmembrane region" description="Helical" evidence="4">
    <location>
        <begin position="150"/>
        <end position="174"/>
    </location>
</feature>
<feature type="transmembrane region" description="Helical" evidence="4">
    <location>
        <begin position="186"/>
        <end position="208"/>
    </location>
</feature>
<keyword evidence="4" id="KW-0472">Membrane</keyword>
<evidence type="ECO:0000256" key="1">
    <source>
        <dbReference type="ARBA" id="ARBA00009617"/>
    </source>
</evidence>
<feature type="transmembrane region" description="Helical" evidence="4">
    <location>
        <begin position="379"/>
        <end position="398"/>
    </location>
</feature>
<organism evidence="5 6">
    <name type="scientific">Vibrio ponticus</name>
    <dbReference type="NCBI Taxonomy" id="265668"/>
    <lineage>
        <taxon>Bacteria</taxon>
        <taxon>Pseudomonadati</taxon>
        <taxon>Pseudomonadota</taxon>
        <taxon>Gammaproteobacteria</taxon>
        <taxon>Vibrionales</taxon>
        <taxon>Vibrionaceae</taxon>
        <taxon>Vibrio</taxon>
    </lineage>
</organism>
<dbReference type="InterPro" id="IPR001927">
    <property type="entry name" value="Na/Gal_symport"/>
</dbReference>
<keyword evidence="4" id="KW-1133">Transmembrane helix</keyword>
<dbReference type="EMBL" id="RKIK01000163">
    <property type="protein sequence ID" value="ROV57083.1"/>
    <property type="molecule type" value="Genomic_DNA"/>
</dbReference>
<feature type="transmembrane region" description="Helical" evidence="4">
    <location>
        <begin position="85"/>
        <end position="106"/>
    </location>
</feature>
<feature type="transmembrane region" description="Helical" evidence="4">
    <location>
        <begin position="410"/>
        <end position="430"/>
    </location>
</feature>
<keyword evidence="4" id="KW-0812">Transmembrane</keyword>
<dbReference type="NCBIfam" id="TIGR00792">
    <property type="entry name" value="gph"/>
    <property type="match status" value="1"/>
</dbReference>
<dbReference type="InterPro" id="IPR039672">
    <property type="entry name" value="MFS_2"/>
</dbReference>
<feature type="transmembrane region" description="Helical" evidence="4">
    <location>
        <begin position="325"/>
        <end position="350"/>
    </location>
</feature>
<evidence type="ECO:0000256" key="2">
    <source>
        <dbReference type="ARBA" id="ARBA00022448"/>
    </source>
</evidence>
<proteinExistence type="inferred from homology"/>
<reference evidence="5 6" key="1">
    <citation type="submission" date="2018-11" db="EMBL/GenBank/DDBJ databases">
        <title>Vibrio ponticus strain CAIM 1751 pathogenic for the snapper Lutjanus guttatus.</title>
        <authorList>
            <person name="Soto-Rodriguez S."/>
            <person name="Lozano-Olvera R."/>
            <person name="Gomez-Gil B."/>
        </authorList>
    </citation>
    <scope>NUCLEOTIDE SEQUENCE [LARGE SCALE GENOMIC DNA]</scope>
    <source>
        <strain evidence="5 6">CAIM 1751</strain>
    </source>
</reference>
<keyword evidence="2" id="KW-0813">Transport</keyword>
<evidence type="ECO:0000313" key="6">
    <source>
        <dbReference type="Proteomes" id="UP000278792"/>
    </source>
</evidence>
<feature type="transmembrane region" description="Helical" evidence="4">
    <location>
        <begin position="268"/>
        <end position="291"/>
    </location>
</feature>